<organism evidence="1 2">
    <name type="scientific">Synaphobranchus kaupii</name>
    <name type="common">Kaup's arrowtooth eel</name>
    <dbReference type="NCBI Taxonomy" id="118154"/>
    <lineage>
        <taxon>Eukaryota</taxon>
        <taxon>Metazoa</taxon>
        <taxon>Chordata</taxon>
        <taxon>Craniata</taxon>
        <taxon>Vertebrata</taxon>
        <taxon>Euteleostomi</taxon>
        <taxon>Actinopterygii</taxon>
        <taxon>Neopterygii</taxon>
        <taxon>Teleostei</taxon>
        <taxon>Anguilliformes</taxon>
        <taxon>Synaphobranchidae</taxon>
        <taxon>Synaphobranchus</taxon>
    </lineage>
</organism>
<evidence type="ECO:0000313" key="2">
    <source>
        <dbReference type="Proteomes" id="UP001152622"/>
    </source>
</evidence>
<gene>
    <name evidence="1" type="ORF">SKAU_G00082380</name>
</gene>
<reference evidence="1" key="1">
    <citation type="journal article" date="2023" name="Science">
        <title>Genome structures resolve the early diversification of teleost fishes.</title>
        <authorList>
            <person name="Parey E."/>
            <person name="Louis A."/>
            <person name="Montfort J."/>
            <person name="Bouchez O."/>
            <person name="Roques C."/>
            <person name="Iampietro C."/>
            <person name="Lluch J."/>
            <person name="Castinel A."/>
            <person name="Donnadieu C."/>
            <person name="Desvignes T."/>
            <person name="Floi Bucao C."/>
            <person name="Jouanno E."/>
            <person name="Wen M."/>
            <person name="Mejri S."/>
            <person name="Dirks R."/>
            <person name="Jansen H."/>
            <person name="Henkel C."/>
            <person name="Chen W.J."/>
            <person name="Zahm M."/>
            <person name="Cabau C."/>
            <person name="Klopp C."/>
            <person name="Thompson A.W."/>
            <person name="Robinson-Rechavi M."/>
            <person name="Braasch I."/>
            <person name="Lecointre G."/>
            <person name="Bobe J."/>
            <person name="Postlethwait J.H."/>
            <person name="Berthelot C."/>
            <person name="Roest Crollius H."/>
            <person name="Guiguen Y."/>
        </authorList>
    </citation>
    <scope>NUCLEOTIDE SEQUENCE</scope>
    <source>
        <strain evidence="1">WJC10195</strain>
    </source>
</reference>
<sequence length="127" mass="14083">MMLERYYKEESRGRGSIPGEFHRVLDRGKPSCPTAFAGVAESGTCINHDRRRTVSVAAASASTQRDRSTEGPGVGVFLAQCARALICWRLAWQLRENAIRRSGIYRRAPAVHMRSQTDISKKDTSSG</sequence>
<name>A0A9Q1FV23_SYNKA</name>
<proteinExistence type="predicted"/>
<dbReference type="Proteomes" id="UP001152622">
    <property type="component" value="Chromosome 3"/>
</dbReference>
<protein>
    <submittedName>
        <fullName evidence="1">Uncharacterized protein</fullName>
    </submittedName>
</protein>
<comment type="caution">
    <text evidence="1">The sequence shown here is derived from an EMBL/GenBank/DDBJ whole genome shotgun (WGS) entry which is preliminary data.</text>
</comment>
<dbReference type="EMBL" id="JAINUF010000003">
    <property type="protein sequence ID" value="KAJ8368210.1"/>
    <property type="molecule type" value="Genomic_DNA"/>
</dbReference>
<dbReference type="AlphaFoldDB" id="A0A9Q1FV23"/>
<evidence type="ECO:0000313" key="1">
    <source>
        <dbReference type="EMBL" id="KAJ8368210.1"/>
    </source>
</evidence>
<accession>A0A9Q1FV23</accession>
<keyword evidence="2" id="KW-1185">Reference proteome</keyword>